<feature type="domain" description="Signal transduction histidine kinase internal region" evidence="2">
    <location>
        <begin position="158"/>
        <end position="232"/>
    </location>
</feature>
<dbReference type="PANTHER" id="PTHR34220">
    <property type="entry name" value="SENSOR HISTIDINE KINASE YPDA"/>
    <property type="match status" value="1"/>
</dbReference>
<dbReference type="InterPro" id="IPR036890">
    <property type="entry name" value="HATPase_C_sf"/>
</dbReference>
<feature type="transmembrane region" description="Helical" evidence="1">
    <location>
        <begin position="71"/>
        <end position="93"/>
    </location>
</feature>
<keyword evidence="1" id="KW-0812">Transmembrane</keyword>
<comment type="caution">
    <text evidence="3">The sequence shown here is derived from an EMBL/GenBank/DDBJ whole genome shotgun (WGS) entry which is preliminary data.</text>
</comment>
<organism evidence="3 4">
    <name type="scientific">Neolewinella aurantiaca</name>
    <dbReference type="NCBI Taxonomy" id="2602767"/>
    <lineage>
        <taxon>Bacteria</taxon>
        <taxon>Pseudomonadati</taxon>
        <taxon>Bacteroidota</taxon>
        <taxon>Saprospiria</taxon>
        <taxon>Saprospirales</taxon>
        <taxon>Lewinellaceae</taxon>
        <taxon>Neolewinella</taxon>
    </lineage>
</organism>
<protein>
    <recommendedName>
        <fullName evidence="2">Signal transduction histidine kinase internal region domain-containing protein</fullName>
    </recommendedName>
</protein>
<keyword evidence="4" id="KW-1185">Reference proteome</keyword>
<dbReference type="Gene3D" id="3.30.565.10">
    <property type="entry name" value="Histidine kinase-like ATPase, C-terminal domain"/>
    <property type="match status" value="1"/>
</dbReference>
<evidence type="ECO:0000259" key="2">
    <source>
        <dbReference type="Pfam" id="PF06580"/>
    </source>
</evidence>
<dbReference type="AlphaFoldDB" id="A0A5C7FJ38"/>
<keyword evidence="1" id="KW-0472">Membrane</keyword>
<gene>
    <name evidence="3" type="ORF">FUA23_19590</name>
</gene>
<accession>A0A5C7FJ38</accession>
<dbReference type="Proteomes" id="UP000321907">
    <property type="component" value="Unassembled WGS sequence"/>
</dbReference>
<proteinExistence type="predicted"/>
<dbReference type="EMBL" id="VOXD01000040">
    <property type="protein sequence ID" value="TXF86324.1"/>
    <property type="molecule type" value="Genomic_DNA"/>
</dbReference>
<dbReference type="OrthoDB" id="9792992at2"/>
<evidence type="ECO:0000313" key="3">
    <source>
        <dbReference type="EMBL" id="TXF86324.1"/>
    </source>
</evidence>
<keyword evidence="1" id="KW-1133">Transmembrane helix</keyword>
<dbReference type="RefSeq" id="WP_147932471.1">
    <property type="nucleotide sequence ID" value="NZ_VOXD01000040.1"/>
</dbReference>
<dbReference type="Pfam" id="PF06580">
    <property type="entry name" value="His_kinase"/>
    <property type="match status" value="1"/>
</dbReference>
<sequence>MDKGYGQLIRWHIIFCVFYYLVQDLLMDRSLDSLRELLAPHDLLLTLASFVILFVYAAVPYAILRKKYDRPWYVLAAWLLAGTLVAAGFRYIIEEVVAPVTIGFRNYPLGTSLLTYYLDNLYYLILHGAIGAVVFLLQTTQLREQQKQALIVENQRTELAFLRSQINPHFLFNTLNNVYSLFFQRSDKALRVIERLTVMLRYGLYEKAERVPLRKEVEHLVNFIELEKLRLDFEPDISLNLPDDDTLAEVPPLLLITFAENAFKHGDLRQPLSIDLRADATTLTYAVTNHYGDKRKPQDGGIGIENLRKRLSLLYGDRATMDASKSADTYRAHLQIPTS</sequence>
<reference evidence="3 4" key="1">
    <citation type="submission" date="2019-08" db="EMBL/GenBank/DDBJ databases">
        <title>Lewinella sp. strain SSH13 Genome sequencing and assembly.</title>
        <authorList>
            <person name="Kim I."/>
        </authorList>
    </citation>
    <scope>NUCLEOTIDE SEQUENCE [LARGE SCALE GENOMIC DNA]</scope>
    <source>
        <strain evidence="3 4">SSH13</strain>
    </source>
</reference>
<evidence type="ECO:0000313" key="4">
    <source>
        <dbReference type="Proteomes" id="UP000321907"/>
    </source>
</evidence>
<dbReference type="GO" id="GO:0000155">
    <property type="term" value="F:phosphorelay sensor kinase activity"/>
    <property type="evidence" value="ECO:0007669"/>
    <property type="project" value="InterPro"/>
</dbReference>
<dbReference type="GO" id="GO:0016020">
    <property type="term" value="C:membrane"/>
    <property type="evidence" value="ECO:0007669"/>
    <property type="project" value="InterPro"/>
</dbReference>
<feature type="transmembrane region" description="Helical" evidence="1">
    <location>
        <begin position="113"/>
        <end position="137"/>
    </location>
</feature>
<name>A0A5C7FJ38_9BACT</name>
<feature type="transmembrane region" description="Helical" evidence="1">
    <location>
        <begin position="7"/>
        <end position="23"/>
    </location>
</feature>
<dbReference type="InterPro" id="IPR010559">
    <property type="entry name" value="Sig_transdc_His_kin_internal"/>
</dbReference>
<dbReference type="PANTHER" id="PTHR34220:SF7">
    <property type="entry name" value="SENSOR HISTIDINE KINASE YPDA"/>
    <property type="match status" value="1"/>
</dbReference>
<feature type="transmembrane region" description="Helical" evidence="1">
    <location>
        <begin position="43"/>
        <end position="64"/>
    </location>
</feature>
<dbReference type="InterPro" id="IPR050640">
    <property type="entry name" value="Bact_2-comp_sensor_kinase"/>
</dbReference>
<evidence type="ECO:0000256" key="1">
    <source>
        <dbReference type="SAM" id="Phobius"/>
    </source>
</evidence>